<protein>
    <submittedName>
        <fullName evidence="1">Uncharacterized protein</fullName>
    </submittedName>
</protein>
<dbReference type="AlphaFoldDB" id="A0A2N5Y1V7"/>
<organism evidence="1 2">
    <name type="scientific">Kineobactrum sediminis</name>
    <dbReference type="NCBI Taxonomy" id="1905677"/>
    <lineage>
        <taxon>Bacteria</taxon>
        <taxon>Pseudomonadati</taxon>
        <taxon>Pseudomonadota</taxon>
        <taxon>Gammaproteobacteria</taxon>
        <taxon>Cellvibrionales</taxon>
        <taxon>Halieaceae</taxon>
        <taxon>Kineobactrum</taxon>
    </lineage>
</organism>
<accession>A0A2N5Y1V7</accession>
<gene>
    <name evidence="1" type="ORF">CWI75_11410</name>
</gene>
<comment type="caution">
    <text evidence="1">The sequence shown here is derived from an EMBL/GenBank/DDBJ whole genome shotgun (WGS) entry which is preliminary data.</text>
</comment>
<dbReference type="Proteomes" id="UP000234845">
    <property type="component" value="Unassembled WGS sequence"/>
</dbReference>
<sequence length="83" mass="8822">MAQYRAGFTVCPLNLTSQAARNSPWRPVAQGRWLIEVSARLEVQLCEPPETAPIAGMALGGGSLIIESLKSGGFILAIIRSPS</sequence>
<name>A0A2N5Y1V7_9GAMM</name>
<keyword evidence="2" id="KW-1185">Reference proteome</keyword>
<evidence type="ECO:0000313" key="2">
    <source>
        <dbReference type="Proteomes" id="UP000234845"/>
    </source>
</evidence>
<proteinExistence type="predicted"/>
<evidence type="ECO:0000313" key="1">
    <source>
        <dbReference type="EMBL" id="PLW82362.1"/>
    </source>
</evidence>
<reference evidence="2" key="1">
    <citation type="submission" date="2017-11" db="EMBL/GenBank/DDBJ databases">
        <title>The draft genome sequence of Chromatocurvus sp. F02.</title>
        <authorList>
            <person name="Du Z.-J."/>
            <person name="Chang Y.-Q."/>
        </authorList>
    </citation>
    <scope>NUCLEOTIDE SEQUENCE [LARGE SCALE GENOMIC DNA]</scope>
    <source>
        <strain evidence="2">F02</strain>
    </source>
</reference>
<dbReference type="EMBL" id="PKLZ01000008">
    <property type="protein sequence ID" value="PLW82362.1"/>
    <property type="molecule type" value="Genomic_DNA"/>
</dbReference>